<proteinExistence type="predicted"/>
<reference evidence="1 2" key="1">
    <citation type="submission" date="2018-02" db="EMBL/GenBank/DDBJ databases">
        <title>Comparative genomes isolates from brazilian mangrove.</title>
        <authorList>
            <person name="Araujo J.E."/>
            <person name="Taketani R.G."/>
            <person name="Silva M.C.P."/>
            <person name="Loureco M.V."/>
            <person name="Andreote F.D."/>
        </authorList>
    </citation>
    <scope>NUCLEOTIDE SEQUENCE [LARGE SCALE GENOMIC DNA]</scope>
    <source>
        <strain evidence="1 2">HEX-2 MGV</strain>
    </source>
</reference>
<organism evidence="1 2">
    <name type="scientific">Blastopirellula marina</name>
    <dbReference type="NCBI Taxonomy" id="124"/>
    <lineage>
        <taxon>Bacteria</taxon>
        <taxon>Pseudomonadati</taxon>
        <taxon>Planctomycetota</taxon>
        <taxon>Planctomycetia</taxon>
        <taxon>Pirellulales</taxon>
        <taxon>Pirellulaceae</taxon>
        <taxon>Blastopirellula</taxon>
    </lineage>
</organism>
<dbReference type="EMBL" id="PUIA01000058">
    <property type="protein sequence ID" value="PQO26934.1"/>
    <property type="molecule type" value="Genomic_DNA"/>
</dbReference>
<comment type="caution">
    <text evidence="1">The sequence shown here is derived from an EMBL/GenBank/DDBJ whole genome shotgun (WGS) entry which is preliminary data.</text>
</comment>
<dbReference type="AlphaFoldDB" id="A0A2S8F4T3"/>
<evidence type="ECO:0000313" key="1">
    <source>
        <dbReference type="EMBL" id="PQO26934.1"/>
    </source>
</evidence>
<name>A0A2S8F4T3_9BACT</name>
<accession>A0A2S8F4T3</accession>
<gene>
    <name evidence="1" type="ORF">C5Y96_19330</name>
</gene>
<dbReference type="Proteomes" id="UP000240009">
    <property type="component" value="Unassembled WGS sequence"/>
</dbReference>
<evidence type="ECO:0000313" key="2">
    <source>
        <dbReference type="Proteomes" id="UP000240009"/>
    </source>
</evidence>
<protein>
    <submittedName>
        <fullName evidence="1">Uncharacterized protein</fullName>
    </submittedName>
</protein>
<sequence>MQAGMIRTAYIGWDDVTRPWFKKLLSFGKNLAKLRFFQVMGKFPSFHCQACQLLIMDLDPRKH</sequence>